<dbReference type="AlphaFoldDB" id="A0ABC8KPV9"/>
<dbReference type="Gene3D" id="1.25.70.10">
    <property type="entry name" value="Transcription termination factor 3, mitochondrial"/>
    <property type="match status" value="1"/>
</dbReference>
<dbReference type="InterPro" id="IPR003690">
    <property type="entry name" value="MTERF"/>
</dbReference>
<comment type="caution">
    <text evidence="4">The sequence shown here is derived from an EMBL/GenBank/DDBJ whole genome shotgun (WGS) entry which is preliminary data.</text>
</comment>
<evidence type="ECO:0000256" key="3">
    <source>
        <dbReference type="ARBA" id="ARBA00022946"/>
    </source>
</evidence>
<accession>A0ABC8KPV9</accession>
<dbReference type="InterPro" id="IPR038538">
    <property type="entry name" value="MTERF_sf"/>
</dbReference>
<dbReference type="GO" id="GO:0006353">
    <property type="term" value="P:DNA-templated transcription termination"/>
    <property type="evidence" value="ECO:0007669"/>
    <property type="project" value="UniProtKB-KW"/>
</dbReference>
<keyword evidence="3" id="KW-0809">Transit peptide</keyword>
<keyword evidence="2" id="KW-0804">Transcription</keyword>
<evidence type="ECO:0000313" key="5">
    <source>
        <dbReference type="Proteomes" id="UP001642260"/>
    </source>
</evidence>
<keyword evidence="2" id="KW-0806">Transcription termination</keyword>
<gene>
    <name evidence="4" type="ORF">ERUC_LOCUS24860</name>
</gene>
<comment type="similarity">
    <text evidence="1">Belongs to the mTERF family.</text>
</comment>
<protein>
    <submittedName>
        <fullName evidence="4">Uncharacterized protein</fullName>
    </submittedName>
</protein>
<dbReference type="SMART" id="SM00733">
    <property type="entry name" value="Mterf"/>
    <property type="match status" value="6"/>
</dbReference>
<sequence>MFSLILYGRKSLELQKWRHFIFSVSLFKKASNSFSSASANVSSRDVRKGNNFTVSYLVESLALTPKLAESILRKVGCEDKGNLDSVLSLFRSHGFTDPQLSSIVTDYPQVLIADAERSLAPKFQFLKSRGASTSELTEILSKVPRILRIKKDKAFSIYYDFVKEVIEADKSFIKLPQFSLQEGSRQENKLRNILVLRDLGVPQKFLFYLLLSNFQNVCGKERFEETLKKVLEIGFDPTTFKFVQALYLLYQMSDKTRQEKLSFYKRLLGFAVDEVWAMFKKNPSFLMLSEKNVLSSIEAFLGQGFSRDELKKMVKCHPQCLNYNAEMLKKKIEVLVKDMNWKVKAVVSNPSVLDYSLEKRTIPRCNVIKALMSEGLLGTELPSIGSVLVCTNEMFLNKYVMKHDGDKKLVAKLMAIFTGGHVS</sequence>
<evidence type="ECO:0000256" key="1">
    <source>
        <dbReference type="ARBA" id="ARBA00007692"/>
    </source>
</evidence>
<dbReference type="Pfam" id="PF02536">
    <property type="entry name" value="mTERF"/>
    <property type="match status" value="1"/>
</dbReference>
<evidence type="ECO:0000256" key="2">
    <source>
        <dbReference type="ARBA" id="ARBA00022472"/>
    </source>
</evidence>
<keyword evidence="2" id="KW-0805">Transcription regulation</keyword>
<proteinExistence type="inferred from homology"/>
<organism evidence="4 5">
    <name type="scientific">Eruca vesicaria subsp. sativa</name>
    <name type="common">Garden rocket</name>
    <name type="synonym">Eruca sativa</name>
    <dbReference type="NCBI Taxonomy" id="29727"/>
    <lineage>
        <taxon>Eukaryota</taxon>
        <taxon>Viridiplantae</taxon>
        <taxon>Streptophyta</taxon>
        <taxon>Embryophyta</taxon>
        <taxon>Tracheophyta</taxon>
        <taxon>Spermatophyta</taxon>
        <taxon>Magnoliopsida</taxon>
        <taxon>eudicotyledons</taxon>
        <taxon>Gunneridae</taxon>
        <taxon>Pentapetalae</taxon>
        <taxon>rosids</taxon>
        <taxon>malvids</taxon>
        <taxon>Brassicales</taxon>
        <taxon>Brassicaceae</taxon>
        <taxon>Brassiceae</taxon>
        <taxon>Eruca</taxon>
    </lineage>
</organism>
<dbReference type="GO" id="GO:0005737">
    <property type="term" value="C:cytoplasm"/>
    <property type="evidence" value="ECO:0007669"/>
    <property type="project" value="UniProtKB-ARBA"/>
</dbReference>
<dbReference type="PANTHER" id="PTHR13068:SF155">
    <property type="entry name" value="MITOCHONDRIAL TRANSCRIPTION TERMINATION FACTOR FAMILY PROTEIN"/>
    <property type="match status" value="1"/>
</dbReference>
<dbReference type="PANTHER" id="PTHR13068">
    <property type="entry name" value="CGI-12 PROTEIN-RELATED"/>
    <property type="match status" value="1"/>
</dbReference>
<dbReference type="Proteomes" id="UP001642260">
    <property type="component" value="Unassembled WGS sequence"/>
</dbReference>
<keyword evidence="5" id="KW-1185">Reference proteome</keyword>
<evidence type="ECO:0000313" key="4">
    <source>
        <dbReference type="EMBL" id="CAH8359104.1"/>
    </source>
</evidence>
<dbReference type="EMBL" id="CAKOAT010259598">
    <property type="protein sequence ID" value="CAH8359104.1"/>
    <property type="molecule type" value="Genomic_DNA"/>
</dbReference>
<name>A0ABC8KPV9_ERUVS</name>
<reference evidence="4 5" key="1">
    <citation type="submission" date="2022-03" db="EMBL/GenBank/DDBJ databases">
        <authorList>
            <person name="Macdonald S."/>
            <person name="Ahmed S."/>
            <person name="Newling K."/>
        </authorList>
    </citation>
    <scope>NUCLEOTIDE SEQUENCE [LARGE SCALE GENOMIC DNA]</scope>
</reference>